<name>A0ABM4BXK9_HYDVU</name>
<dbReference type="SUPFAM" id="SSF56529">
    <property type="entry name" value="FAH"/>
    <property type="match status" value="1"/>
</dbReference>
<sequence length="214" mass="23874">MKDLHNFSDFCRKIVCVGRNFVDHALELNNPLPSVPLIFLKPPSSIIKEGSLIKIPPKCNALHHEVELGVVIAEKGSNITIDNAFNYIGGYVLALDMTARDFQEEIKAKSHPWFLAKCWDTFCPISEFIPKSKIVNPENLELWLEVNKCLKQSGNTKNMIFGISQIISYVSKVTTLEKGDLILMGTPHGVGPVKSGDVIDCGIKNVTKMKFFVE</sequence>
<dbReference type="Proteomes" id="UP001652625">
    <property type="component" value="Chromosome 05"/>
</dbReference>
<evidence type="ECO:0000259" key="6">
    <source>
        <dbReference type="Pfam" id="PF01557"/>
    </source>
</evidence>
<reference evidence="8" key="1">
    <citation type="submission" date="2025-08" db="UniProtKB">
        <authorList>
            <consortium name="RefSeq"/>
        </authorList>
    </citation>
    <scope>IDENTIFICATION</scope>
</reference>
<organism evidence="7 8">
    <name type="scientific">Hydra vulgaris</name>
    <name type="common">Hydra</name>
    <name type="synonym">Hydra attenuata</name>
    <dbReference type="NCBI Taxonomy" id="6087"/>
    <lineage>
        <taxon>Eukaryota</taxon>
        <taxon>Metazoa</taxon>
        <taxon>Cnidaria</taxon>
        <taxon>Hydrozoa</taxon>
        <taxon>Hydroidolina</taxon>
        <taxon>Anthoathecata</taxon>
        <taxon>Aplanulata</taxon>
        <taxon>Hydridae</taxon>
        <taxon>Hydra</taxon>
    </lineage>
</organism>
<evidence type="ECO:0000313" key="7">
    <source>
        <dbReference type="Proteomes" id="UP001652625"/>
    </source>
</evidence>
<dbReference type="Pfam" id="PF01557">
    <property type="entry name" value="FAA_hydrolase"/>
    <property type="match status" value="1"/>
</dbReference>
<dbReference type="InterPro" id="IPR011234">
    <property type="entry name" value="Fumarylacetoacetase-like_C"/>
</dbReference>
<proteinExistence type="inferred from homology"/>
<dbReference type="GeneID" id="136080779"/>
<dbReference type="PANTHER" id="PTHR11820">
    <property type="entry name" value="ACYLPYRUVASE"/>
    <property type="match status" value="1"/>
</dbReference>
<gene>
    <name evidence="8" type="primary">LOC136080779</name>
</gene>
<dbReference type="InterPro" id="IPR036663">
    <property type="entry name" value="Fumarylacetoacetase_C_sf"/>
</dbReference>
<dbReference type="RefSeq" id="XP_065653944.1">
    <property type="nucleotide sequence ID" value="XM_065797872.1"/>
</dbReference>
<evidence type="ECO:0000256" key="4">
    <source>
        <dbReference type="ARBA" id="ARBA00044911"/>
    </source>
</evidence>
<evidence type="ECO:0000256" key="1">
    <source>
        <dbReference type="ARBA" id="ARBA00010211"/>
    </source>
</evidence>
<dbReference type="EC" id="5.3.2.2" evidence="5"/>
<evidence type="ECO:0000313" key="8">
    <source>
        <dbReference type="RefSeq" id="XP_065653944.1"/>
    </source>
</evidence>
<comment type="catalytic activity">
    <reaction evidence="4">
        <text>oxaloacetate = enol-oxaloacetate</text>
        <dbReference type="Rhea" id="RHEA:16021"/>
        <dbReference type="ChEBI" id="CHEBI:16452"/>
        <dbReference type="ChEBI" id="CHEBI:17479"/>
        <dbReference type="EC" id="5.3.2.2"/>
    </reaction>
    <physiologicalReaction direction="right-to-left" evidence="4">
        <dbReference type="Rhea" id="RHEA:16023"/>
    </physiologicalReaction>
</comment>
<evidence type="ECO:0000256" key="5">
    <source>
        <dbReference type="ARBA" id="ARBA00044973"/>
    </source>
</evidence>
<keyword evidence="7" id="KW-1185">Reference proteome</keyword>
<evidence type="ECO:0000256" key="2">
    <source>
        <dbReference type="ARBA" id="ARBA00022723"/>
    </source>
</evidence>
<protein>
    <recommendedName>
        <fullName evidence="5">oxaloacetate tautomerase</fullName>
        <ecNumber evidence="5">5.3.2.2</ecNumber>
    </recommendedName>
    <alternativeName>
        <fullName evidence="3">Fumarylacetoacetate hydrolase domain-containing protein 1</fullName>
    </alternativeName>
</protein>
<dbReference type="PANTHER" id="PTHR11820:SF7">
    <property type="entry name" value="ACYLPYRUVASE FAHD1, MITOCHONDRIAL"/>
    <property type="match status" value="1"/>
</dbReference>
<feature type="domain" description="Fumarylacetoacetase-like C-terminal" evidence="6">
    <location>
        <begin position="13"/>
        <end position="210"/>
    </location>
</feature>
<keyword evidence="2" id="KW-0479">Metal-binding</keyword>
<comment type="similarity">
    <text evidence="1">Belongs to the FAH family.</text>
</comment>
<evidence type="ECO:0000256" key="3">
    <source>
        <dbReference type="ARBA" id="ARBA00042340"/>
    </source>
</evidence>
<accession>A0ABM4BXK9</accession>
<dbReference type="Gene3D" id="3.90.850.10">
    <property type="entry name" value="Fumarylacetoacetase-like, C-terminal domain"/>
    <property type="match status" value="1"/>
</dbReference>